<evidence type="ECO:0000313" key="2">
    <source>
        <dbReference type="EMBL" id="WIM69465.1"/>
    </source>
</evidence>
<name>A0ABY8VIH5_9CORY</name>
<dbReference type="EMBL" id="CP126970">
    <property type="protein sequence ID" value="WIM69465.1"/>
    <property type="molecule type" value="Genomic_DNA"/>
</dbReference>
<feature type="transmembrane region" description="Helical" evidence="1">
    <location>
        <begin position="7"/>
        <end position="24"/>
    </location>
</feature>
<feature type="transmembrane region" description="Helical" evidence="1">
    <location>
        <begin position="36"/>
        <end position="56"/>
    </location>
</feature>
<accession>A0ABY8VIH5</accession>
<organism evidence="2 3">
    <name type="scientific">Corynebacterium suedekumii</name>
    <dbReference type="NCBI Taxonomy" id="3049801"/>
    <lineage>
        <taxon>Bacteria</taxon>
        <taxon>Bacillati</taxon>
        <taxon>Actinomycetota</taxon>
        <taxon>Actinomycetes</taxon>
        <taxon>Mycobacteriales</taxon>
        <taxon>Corynebacteriaceae</taxon>
        <taxon>Corynebacterium</taxon>
    </lineage>
</organism>
<protein>
    <recommendedName>
        <fullName evidence="4">DUF418 domain-containing protein</fullName>
    </recommendedName>
</protein>
<gene>
    <name evidence="2" type="ORF">QP029_09405</name>
</gene>
<feature type="transmembrane region" description="Helical" evidence="1">
    <location>
        <begin position="109"/>
        <end position="132"/>
    </location>
</feature>
<feature type="transmembrane region" description="Helical" evidence="1">
    <location>
        <begin position="144"/>
        <end position="162"/>
    </location>
</feature>
<feature type="transmembrane region" description="Helical" evidence="1">
    <location>
        <begin position="304"/>
        <end position="323"/>
    </location>
</feature>
<dbReference type="RefSeq" id="WP_284874059.1">
    <property type="nucleotide sequence ID" value="NZ_CP126970.1"/>
</dbReference>
<keyword evidence="1" id="KW-0472">Membrane</keyword>
<feature type="transmembrane region" description="Helical" evidence="1">
    <location>
        <begin position="171"/>
        <end position="188"/>
    </location>
</feature>
<sequence length="351" mass="37767">MTRIHGLDLARTVAIIGMMVAHIGPESFITEGYPSVLFAVLAGVSMGIITVNSASVRDARFRLLVRAVLLLGIGLLLAAVQSGILVVLTAIGAAYLLLLPVLRWRTRSLFILLAGLVILGPLLIAAQTVLWLPWANAAFADLLSGAYPLTAWTTYVLVGLLIHRLALHRQVWLLGIGLGLFALTQFIVEAADFRVSIYDELNFFGAWAQPTPHSGGLLDVLTSAGLSAAVIAACLLACRVGAVVWATYPVRAFGAMSLTVYVVHVLITTIANGTFLSLGGAADFGWTMYEPHTPETVLPGPDALWPSLFLWQLAGFLLFAALWKWRFRRGPLEGAVHRVVERTVVEPAARG</sequence>
<dbReference type="Proteomes" id="UP001238805">
    <property type="component" value="Chromosome"/>
</dbReference>
<feature type="transmembrane region" description="Helical" evidence="1">
    <location>
        <begin position="85"/>
        <end position="102"/>
    </location>
</feature>
<keyword evidence="3" id="KW-1185">Reference proteome</keyword>
<evidence type="ECO:0000256" key="1">
    <source>
        <dbReference type="SAM" id="Phobius"/>
    </source>
</evidence>
<feature type="transmembrane region" description="Helical" evidence="1">
    <location>
        <begin position="260"/>
        <end position="284"/>
    </location>
</feature>
<evidence type="ECO:0000313" key="3">
    <source>
        <dbReference type="Proteomes" id="UP001238805"/>
    </source>
</evidence>
<keyword evidence="1" id="KW-0812">Transmembrane</keyword>
<feature type="transmembrane region" description="Helical" evidence="1">
    <location>
        <begin position="226"/>
        <end position="248"/>
    </location>
</feature>
<keyword evidence="1" id="KW-1133">Transmembrane helix</keyword>
<proteinExistence type="predicted"/>
<evidence type="ECO:0008006" key="4">
    <source>
        <dbReference type="Google" id="ProtNLM"/>
    </source>
</evidence>
<feature type="transmembrane region" description="Helical" evidence="1">
    <location>
        <begin position="63"/>
        <end position="79"/>
    </location>
</feature>
<reference evidence="2 3" key="1">
    <citation type="submission" date="2023-05" db="EMBL/GenBank/DDBJ databases">
        <title>Corynebacterium suedekumii sp. nov. and Corynebacterium breve sp. nov. isolated from raw cow's milk.</title>
        <authorList>
            <person name="Baer M.K."/>
            <person name="Mehl L."/>
            <person name="Hellmuth R."/>
            <person name="Marke G."/>
            <person name="Lipski A."/>
        </authorList>
    </citation>
    <scope>NUCLEOTIDE SEQUENCE [LARGE SCALE GENOMIC DNA]</scope>
    <source>
        <strain evidence="2 3">LM112</strain>
    </source>
</reference>